<sequence>MRHIVCFLILLTTLPLGEVFGKDEYKYTPLLAGNKQWNVLEERSEEGRWTYIYKLDGDTIINGRKYWILYHTVDKQAKRWRKQGYLYEDTAQKKIWFHSLQNNHDGLIYNFDVTEGDTVYTMSRFTADFKEKHDSIRHIVKKTDTIRINDRDYRRIIVESTYIGMSGTSHYSFENEWIEGIGSKKGLFSIYVMLPGSFNETLLAFYHDGKLVYKSPEYKDVFIWETVGNESIGDMQIFVSPDGRILHLGNAGFASPCTVVLYSIQGAVVFRQIIAPHTAVVGLPLLLQGVYVVNIHSRTMKILRKIIVKMK</sequence>
<reference evidence="1 2" key="1">
    <citation type="submission" date="2013-11" db="EMBL/GenBank/DDBJ databases">
        <title>Single cell genomics of uncultured Tannerella BU063 (oral taxon 286).</title>
        <authorList>
            <person name="Beall C.J."/>
            <person name="Campbell A.G."/>
            <person name="Griffen A.L."/>
            <person name="Podar M."/>
            <person name="Leys E.J."/>
        </authorList>
    </citation>
    <scope>NUCLEOTIDE SEQUENCE [LARGE SCALE GENOMIC DNA]</scope>
    <source>
        <strain evidence="1">Cell 2</strain>
    </source>
</reference>
<accession>W2C3E6</accession>
<protein>
    <submittedName>
        <fullName evidence="1">Uncharacterized protein</fullName>
    </submittedName>
</protein>
<name>W2C3E6_9BACT</name>
<gene>
    <name evidence="1" type="ORF">N425_08300</name>
</gene>
<dbReference type="EMBL" id="AYUF01000459">
    <property type="protein sequence ID" value="ETK01719.1"/>
    <property type="molecule type" value="Genomic_DNA"/>
</dbReference>
<dbReference type="AlphaFoldDB" id="W2C3E6"/>
<dbReference type="PATRIC" id="fig|1411148.3.peg.1296"/>
<evidence type="ECO:0000313" key="1">
    <source>
        <dbReference type="EMBL" id="ETK01719.1"/>
    </source>
</evidence>
<dbReference type="Proteomes" id="UP000018837">
    <property type="component" value="Unassembled WGS sequence"/>
</dbReference>
<comment type="caution">
    <text evidence="1">The sequence shown here is derived from an EMBL/GenBank/DDBJ whole genome shotgun (WGS) entry which is preliminary data.</text>
</comment>
<organism evidence="1 2">
    <name type="scientific">Tannerella sp. oral taxon BU063 isolate Cell 2</name>
    <dbReference type="NCBI Taxonomy" id="1411148"/>
    <lineage>
        <taxon>Bacteria</taxon>
        <taxon>Pseudomonadati</taxon>
        <taxon>Bacteroidota</taxon>
        <taxon>Bacteroidia</taxon>
        <taxon>Bacteroidales</taxon>
        <taxon>Tannerellaceae</taxon>
        <taxon>Tannerella</taxon>
    </lineage>
</organism>
<dbReference type="NCBIfam" id="TIGR04183">
    <property type="entry name" value="Por_Secre_tail"/>
    <property type="match status" value="1"/>
</dbReference>
<proteinExistence type="predicted"/>
<evidence type="ECO:0000313" key="2">
    <source>
        <dbReference type="Proteomes" id="UP000018837"/>
    </source>
</evidence>
<dbReference type="InterPro" id="IPR026444">
    <property type="entry name" value="Secre_tail"/>
</dbReference>